<feature type="transmembrane region" description="Helical" evidence="6">
    <location>
        <begin position="181"/>
        <end position="198"/>
    </location>
</feature>
<keyword evidence="4 6" id="KW-1133">Transmembrane helix</keyword>
<keyword evidence="2" id="KW-1003">Cell membrane</keyword>
<keyword evidence="3 6" id="KW-0812">Transmembrane</keyword>
<dbReference type="PANTHER" id="PTHR38601:SF1">
    <property type="entry name" value="HYDROGENASE-4 COMPONENT E"/>
    <property type="match status" value="1"/>
</dbReference>
<dbReference type="RefSeq" id="WP_012855008.1">
    <property type="nucleotide sequence ID" value="NC_013510.1"/>
</dbReference>
<feature type="transmembrane region" description="Helical" evidence="6">
    <location>
        <begin position="126"/>
        <end position="145"/>
    </location>
</feature>
<dbReference type="Proteomes" id="UP000001918">
    <property type="component" value="Chromosome"/>
</dbReference>
<gene>
    <name evidence="7" type="ordered locus">Tcur_4705</name>
</gene>
<dbReference type="AlphaFoldDB" id="D1A6C8"/>
<dbReference type="eggNOG" id="COG4237">
    <property type="taxonomic scope" value="Bacteria"/>
</dbReference>
<evidence type="ECO:0000256" key="3">
    <source>
        <dbReference type="ARBA" id="ARBA00022692"/>
    </source>
</evidence>
<proteinExistence type="predicted"/>
<evidence type="ECO:0000256" key="5">
    <source>
        <dbReference type="ARBA" id="ARBA00023136"/>
    </source>
</evidence>
<dbReference type="KEGG" id="tcu:Tcur_4705"/>
<dbReference type="STRING" id="471852.Tcur_4705"/>
<evidence type="ECO:0000256" key="6">
    <source>
        <dbReference type="SAM" id="Phobius"/>
    </source>
</evidence>
<dbReference type="PANTHER" id="PTHR38601">
    <property type="entry name" value="HYDROGENASE-4 COMPONENT E"/>
    <property type="match status" value="1"/>
</dbReference>
<keyword evidence="8" id="KW-1185">Reference proteome</keyword>
<protein>
    <recommendedName>
        <fullName evidence="9">Hydrogenase-4 component E</fullName>
    </recommendedName>
</protein>
<name>D1A6C8_THECD</name>
<evidence type="ECO:0000313" key="8">
    <source>
        <dbReference type="Proteomes" id="UP000001918"/>
    </source>
</evidence>
<keyword evidence="5 6" id="KW-0472">Membrane</keyword>
<feature type="transmembrane region" description="Helical" evidence="6">
    <location>
        <begin position="157"/>
        <end position="175"/>
    </location>
</feature>
<feature type="transmembrane region" description="Helical" evidence="6">
    <location>
        <begin position="32"/>
        <end position="53"/>
    </location>
</feature>
<accession>D1A6C8</accession>
<feature type="transmembrane region" description="Helical" evidence="6">
    <location>
        <begin position="59"/>
        <end position="78"/>
    </location>
</feature>
<evidence type="ECO:0000313" key="7">
    <source>
        <dbReference type="EMBL" id="ACZ00227.1"/>
    </source>
</evidence>
<evidence type="ECO:0008006" key="9">
    <source>
        <dbReference type="Google" id="ProtNLM"/>
    </source>
</evidence>
<evidence type="ECO:0000256" key="2">
    <source>
        <dbReference type="ARBA" id="ARBA00022475"/>
    </source>
</evidence>
<reference evidence="7 8" key="1">
    <citation type="journal article" date="2011" name="Stand. Genomic Sci.">
        <title>Complete genome sequence of Thermomonospora curvata type strain (B9).</title>
        <authorList>
            <person name="Chertkov O."/>
            <person name="Sikorski J."/>
            <person name="Nolan M."/>
            <person name="Lapidus A."/>
            <person name="Lucas S."/>
            <person name="Del Rio T.G."/>
            <person name="Tice H."/>
            <person name="Cheng J.F."/>
            <person name="Goodwin L."/>
            <person name="Pitluck S."/>
            <person name="Liolios K."/>
            <person name="Ivanova N."/>
            <person name="Mavromatis K."/>
            <person name="Mikhailova N."/>
            <person name="Ovchinnikova G."/>
            <person name="Pati A."/>
            <person name="Chen A."/>
            <person name="Palaniappan K."/>
            <person name="Djao O.D."/>
            <person name="Land M."/>
            <person name="Hauser L."/>
            <person name="Chang Y.J."/>
            <person name="Jeffries C.D."/>
            <person name="Brettin T."/>
            <person name="Han C."/>
            <person name="Detter J.C."/>
            <person name="Rohde M."/>
            <person name="Goker M."/>
            <person name="Woyke T."/>
            <person name="Bristow J."/>
            <person name="Eisen J.A."/>
            <person name="Markowitz V."/>
            <person name="Hugenholtz P."/>
            <person name="Klenk H.P."/>
            <person name="Kyrpides N.C."/>
        </authorList>
    </citation>
    <scope>NUCLEOTIDE SEQUENCE [LARGE SCALE GENOMIC DNA]</scope>
    <source>
        <strain evidence="8">ATCC 19995 / DSM 43183 / JCM 3096 / KCTC 9072 / NBRC 15933 / NCIMB 10081 / Henssen B9</strain>
    </source>
</reference>
<feature type="transmembrane region" description="Helical" evidence="6">
    <location>
        <begin position="6"/>
        <end position="25"/>
    </location>
</feature>
<dbReference type="EMBL" id="CP001738">
    <property type="protein sequence ID" value="ACZ00227.1"/>
    <property type="molecule type" value="Genomic_DNA"/>
</dbReference>
<sequence length="218" mass="22702">MSDVHVQLLDLACGAFLLTGVLILWRSELAKIVTLFALQGVALAALIAVLGAHEGSAELAAVAVGIGALRAGVLPYLLRRALAASGERRETKPIVNVASSLVAAAVLALLAYAVCQPVIRLAPTPATQAVPVAMTVIFLGFFVLATRRRALSQVVGFLLIDNGITAMAFLTAGGLSPVVEIGVSLDVLLAVLVLQVLTTRMRAAFGGTDLDELRELRD</sequence>
<dbReference type="HOGENOM" id="CLU_088957_0_0_11"/>
<dbReference type="GO" id="GO:0005886">
    <property type="term" value="C:plasma membrane"/>
    <property type="evidence" value="ECO:0007669"/>
    <property type="project" value="UniProtKB-SubCell"/>
</dbReference>
<dbReference type="InterPro" id="IPR038730">
    <property type="entry name" value="HyfE-like"/>
</dbReference>
<evidence type="ECO:0000256" key="1">
    <source>
        <dbReference type="ARBA" id="ARBA00004651"/>
    </source>
</evidence>
<organism evidence="7 8">
    <name type="scientific">Thermomonospora curvata (strain ATCC 19995 / DSM 43183 / JCM 3096 / KCTC 9072 / NBRC 15933 / NCIMB 10081 / Henssen B9)</name>
    <dbReference type="NCBI Taxonomy" id="471852"/>
    <lineage>
        <taxon>Bacteria</taxon>
        <taxon>Bacillati</taxon>
        <taxon>Actinomycetota</taxon>
        <taxon>Actinomycetes</taxon>
        <taxon>Streptosporangiales</taxon>
        <taxon>Thermomonosporaceae</taxon>
        <taxon>Thermomonospora</taxon>
    </lineage>
</organism>
<evidence type="ECO:0000256" key="4">
    <source>
        <dbReference type="ARBA" id="ARBA00022989"/>
    </source>
</evidence>
<comment type="subcellular location">
    <subcellularLocation>
        <location evidence="1">Cell membrane</location>
        <topology evidence="1">Multi-pass membrane protein</topology>
    </subcellularLocation>
</comment>
<feature type="transmembrane region" description="Helical" evidence="6">
    <location>
        <begin position="94"/>
        <end position="114"/>
    </location>
</feature>
<dbReference type="OrthoDB" id="4833173at2"/>